<reference evidence="2" key="1">
    <citation type="submission" date="2017-09" db="EMBL/GenBank/DDBJ databases">
        <title>Depth-based differentiation of microbial function through sediment-hosted aquifers and enrichment of novel symbionts in the deep terrestrial subsurface.</title>
        <authorList>
            <person name="Probst A.J."/>
            <person name="Ladd B."/>
            <person name="Jarett J.K."/>
            <person name="Geller-Mcgrath D.E."/>
            <person name="Sieber C.M.K."/>
            <person name="Emerson J.B."/>
            <person name="Anantharaman K."/>
            <person name="Thomas B.C."/>
            <person name="Malmstrom R."/>
            <person name="Stieglmeier M."/>
            <person name="Klingl A."/>
            <person name="Woyke T."/>
            <person name="Ryan C.M."/>
            <person name="Banfield J.F."/>
        </authorList>
    </citation>
    <scope>NUCLEOTIDE SEQUENCE [LARGE SCALE GENOMIC DNA]</scope>
</reference>
<gene>
    <name evidence="1" type="ORF">COY93_04635</name>
</gene>
<comment type="caution">
    <text evidence="1">The sequence shown here is derived from an EMBL/GenBank/DDBJ whole genome shotgun (WGS) entry which is preliminary data.</text>
</comment>
<proteinExistence type="predicted"/>
<dbReference type="AlphaFoldDB" id="A0A2M7Q8V9"/>
<protein>
    <submittedName>
        <fullName evidence="1">Uncharacterized protein</fullName>
    </submittedName>
</protein>
<evidence type="ECO:0000313" key="1">
    <source>
        <dbReference type="EMBL" id="PIY61922.1"/>
    </source>
</evidence>
<dbReference type="Proteomes" id="UP000230973">
    <property type="component" value="Unassembled WGS sequence"/>
</dbReference>
<accession>A0A2M7Q8V9</accession>
<sequence>MVGICPDQLRQDLIATNPHLDPKIDVLHLAGSFLVLSVRDGSTELFALPLPSMNGSRVF</sequence>
<name>A0A2M7Q8V9_9BACT</name>
<dbReference type="EMBL" id="PFLC01000059">
    <property type="protein sequence ID" value="PIY61922.1"/>
    <property type="molecule type" value="Genomic_DNA"/>
</dbReference>
<organism evidence="1 2">
    <name type="scientific">Candidatus Uhrbacteria bacterium CG_4_10_14_0_8_um_filter_58_22</name>
    <dbReference type="NCBI Taxonomy" id="1975029"/>
    <lineage>
        <taxon>Bacteria</taxon>
        <taxon>Candidatus Uhriibacteriota</taxon>
    </lineage>
</organism>
<evidence type="ECO:0000313" key="2">
    <source>
        <dbReference type="Proteomes" id="UP000230973"/>
    </source>
</evidence>